<keyword evidence="2" id="KW-1185">Reference proteome</keyword>
<dbReference type="KEGG" id="ttu:TERTU_3881"/>
<accession>C5BT30</accession>
<name>C5BT30_TERTT</name>
<organism evidence="1 2">
    <name type="scientific">Teredinibacter turnerae (strain ATCC 39867 / T7901)</name>
    <dbReference type="NCBI Taxonomy" id="377629"/>
    <lineage>
        <taxon>Bacteria</taxon>
        <taxon>Pseudomonadati</taxon>
        <taxon>Pseudomonadota</taxon>
        <taxon>Gammaproteobacteria</taxon>
        <taxon>Cellvibrionales</taxon>
        <taxon>Cellvibrionaceae</taxon>
        <taxon>Teredinibacter</taxon>
    </lineage>
</organism>
<dbReference type="Proteomes" id="UP000009080">
    <property type="component" value="Chromosome"/>
</dbReference>
<dbReference type="AlphaFoldDB" id="C5BT30"/>
<reference evidence="1 2" key="1">
    <citation type="journal article" date="2009" name="PLoS ONE">
        <title>The complete genome of Teredinibacter turnerae T7901: an intracellular endosymbiont of marine wood-boring bivalves (shipworms).</title>
        <authorList>
            <person name="Yang J.C."/>
            <person name="Madupu R."/>
            <person name="Durkin A.S."/>
            <person name="Ekborg N.A."/>
            <person name="Pedamallu C.S."/>
            <person name="Hostetler J.B."/>
            <person name="Radune D."/>
            <person name="Toms B.S."/>
            <person name="Henrissat B."/>
            <person name="Coutinho P.M."/>
            <person name="Schwarz S."/>
            <person name="Field L."/>
            <person name="Trindade-Silva A.E."/>
            <person name="Soares C.A.G."/>
            <person name="Elshahawi S."/>
            <person name="Hanora A."/>
            <person name="Schmidt E.W."/>
            <person name="Haygood M.G."/>
            <person name="Posfai J."/>
            <person name="Benner J."/>
            <person name="Madinger C."/>
            <person name="Nove J."/>
            <person name="Anton B."/>
            <person name="Chaudhary K."/>
            <person name="Foster J."/>
            <person name="Holman A."/>
            <person name="Kumar S."/>
            <person name="Lessard P.A."/>
            <person name="Luyten Y.A."/>
            <person name="Slatko B."/>
            <person name="Wood N."/>
            <person name="Wu B."/>
            <person name="Teplitski M."/>
            <person name="Mougous J.D."/>
            <person name="Ward N."/>
            <person name="Eisen J.A."/>
            <person name="Badger J.H."/>
            <person name="Distel D.L."/>
        </authorList>
    </citation>
    <scope>NUCLEOTIDE SEQUENCE [LARGE SCALE GENOMIC DNA]</scope>
    <source>
        <strain evidence="2">ATCC 39867 / T7901</strain>
    </source>
</reference>
<dbReference type="OrthoDB" id="9180266at2"/>
<protein>
    <submittedName>
        <fullName evidence="1">Lytic murein transglycosylase B</fullName>
    </submittedName>
</protein>
<dbReference type="eggNOG" id="ENOG502Z8I3">
    <property type="taxonomic scope" value="Bacteria"/>
</dbReference>
<evidence type="ECO:0000313" key="2">
    <source>
        <dbReference type="Proteomes" id="UP000009080"/>
    </source>
</evidence>
<sequence length="330" mass="38088">MKEKSSLTVEPEIDLSALDDLTIEQLANEEALGSFCLAFRQREDVLNLIHQINLLIKAVQRRRGLSLGLLAGEQAFRNRFEQLQSQLANGLATLEWFAKNTGDLLSPREKENLHLAWSTISHNWEEDQLSDNFELHSHFIEQLQSMLVSLARQLEPPLVPQLIEQGDDDSSYPQQFKKIEVLNFVARQLPEMIEQIAKVRGLSVYAASLGSVDFYNDRKLRFLLKYAREQSDKLRHQAERINELLNNSFRSVGDLKNLELKLLYLLNTVEQDVLSGREIKTSSQQFFTLATEIIDVYWTVVNDGLMLLRRWHLNDLEAWQSLSHKEASDL</sequence>
<proteinExistence type="predicted"/>
<gene>
    <name evidence="1" type="ordered locus">TERTU_3881</name>
</gene>
<dbReference type="HOGENOM" id="CLU_854973_0_0_6"/>
<dbReference type="EMBL" id="CP001614">
    <property type="protein sequence ID" value="ACR13252.1"/>
    <property type="molecule type" value="Genomic_DNA"/>
</dbReference>
<dbReference type="STRING" id="377629.TERTU_3881"/>
<dbReference type="RefSeq" id="WP_015819365.1">
    <property type="nucleotide sequence ID" value="NC_012997.1"/>
</dbReference>
<evidence type="ECO:0000313" key="1">
    <source>
        <dbReference type="EMBL" id="ACR13252.1"/>
    </source>
</evidence>